<protein>
    <submittedName>
        <fullName evidence="2">Nitrogenase molybdenum-iron protein alpha chain</fullName>
        <ecNumber evidence="2">1.18.6.1</ecNumber>
    </submittedName>
</protein>
<dbReference type="GO" id="GO:0016163">
    <property type="term" value="F:nitrogenase activity"/>
    <property type="evidence" value="ECO:0007669"/>
    <property type="project" value="UniProtKB-EC"/>
</dbReference>
<name>A0A348AEN6_9FIRM</name>
<evidence type="ECO:0000313" key="3">
    <source>
        <dbReference type="Proteomes" id="UP000276437"/>
    </source>
</evidence>
<dbReference type="InterPro" id="IPR000510">
    <property type="entry name" value="Nase/OxRdtase_comp1"/>
</dbReference>
<dbReference type="RefSeq" id="WP_126305672.1">
    <property type="nucleotide sequence ID" value="NZ_AP018449.1"/>
</dbReference>
<dbReference type="EC" id="1.18.6.1" evidence="2"/>
<dbReference type="AlphaFoldDB" id="A0A348AEN6"/>
<accession>A0A348AEN6</accession>
<reference evidence="2 3" key="1">
    <citation type="journal article" date="2018" name="Int. J. Syst. Evol. Microbiol.">
        <title>Methylomusa anaerophila gen. nov., sp. nov., an anaerobic methanol-utilizing bacterium isolated from a microbial fuel cell.</title>
        <authorList>
            <person name="Amano N."/>
            <person name="Yamamuro A."/>
            <person name="Miyahara M."/>
            <person name="Kouzuma A."/>
            <person name="Abe T."/>
            <person name="Watanabe K."/>
        </authorList>
    </citation>
    <scope>NUCLEOTIDE SEQUENCE [LARGE SCALE GENOMIC DNA]</scope>
    <source>
        <strain evidence="2 3">MMFC1</strain>
    </source>
</reference>
<dbReference type="OrthoDB" id="9767044at2"/>
<dbReference type="EMBL" id="AP018449">
    <property type="protein sequence ID" value="BBB89534.1"/>
    <property type="molecule type" value="Genomic_DNA"/>
</dbReference>
<keyword evidence="2" id="KW-0560">Oxidoreductase</keyword>
<dbReference type="Proteomes" id="UP000276437">
    <property type="component" value="Chromosome"/>
</dbReference>
<dbReference type="SUPFAM" id="SSF53807">
    <property type="entry name" value="Helical backbone' metal receptor"/>
    <property type="match status" value="1"/>
</dbReference>
<dbReference type="InterPro" id="IPR049939">
    <property type="entry name" value="NifE-like"/>
</dbReference>
<evidence type="ECO:0000259" key="1">
    <source>
        <dbReference type="Pfam" id="PF00148"/>
    </source>
</evidence>
<dbReference type="Gene3D" id="3.40.50.1980">
    <property type="entry name" value="Nitrogenase molybdenum iron protein domain"/>
    <property type="match status" value="3"/>
</dbReference>
<feature type="domain" description="Nitrogenase/oxidoreductase component 1" evidence="1">
    <location>
        <begin position="52"/>
        <end position="457"/>
    </location>
</feature>
<dbReference type="KEGG" id="mana:MAMMFC1_00167"/>
<organism evidence="2 3">
    <name type="scientific">Methylomusa anaerophila</name>
    <dbReference type="NCBI Taxonomy" id="1930071"/>
    <lineage>
        <taxon>Bacteria</taxon>
        <taxon>Bacillati</taxon>
        <taxon>Bacillota</taxon>
        <taxon>Negativicutes</taxon>
        <taxon>Selenomonadales</taxon>
        <taxon>Sporomusaceae</taxon>
        <taxon>Methylomusa</taxon>
    </lineage>
</organism>
<gene>
    <name evidence="2" type="primary">nifD_2</name>
    <name evidence="2" type="ORF">MAMMFC1_00167</name>
</gene>
<dbReference type="PANTHER" id="PTHR42956">
    <property type="entry name" value="NITROGENASE IRON-MOLYBDENUM COFACTOR BIOSYNTHESIS PROTEIN NIFE"/>
    <property type="match status" value="1"/>
</dbReference>
<dbReference type="Pfam" id="PF00148">
    <property type="entry name" value="Oxidored_nitro"/>
    <property type="match status" value="1"/>
</dbReference>
<keyword evidence="3" id="KW-1185">Reference proteome</keyword>
<evidence type="ECO:0000313" key="2">
    <source>
        <dbReference type="EMBL" id="BBB89534.1"/>
    </source>
</evidence>
<dbReference type="PANTHER" id="PTHR42956:SF1">
    <property type="entry name" value="NITROGENASE IRON-MOLYBDENUM COFACTOR BIOSYNTHESIS PROTEIN NIFE"/>
    <property type="match status" value="1"/>
</dbReference>
<sequence length="492" mass="54633">MAIHNLENEVAIREQRLGAITGYKGTINDLVSKASTCAQKNSSRCFTQASSCNSGCAQNYLCEIVDAVIVNHAPVGCAADQIGSNTLNKWSEKARGWDGWQPRNIGFFNTNMTKEDTVFGATEKLKATVREAYRRHNPNAIFVTTSCVSGIIGEDIKSALDELKEEIPIPLAPVYCEGFKTKVWASGFDAAFHAILTSIVKPPRAKTNKVNIFNFHARARVEIAEIFARLGLEPVFMVAQCTVEQLSRMSEAAASMAICGTLSTYIENALEELYGVPSVKGLHPQGIAGIQGWLRGLGKVVGKEDEVEVFLAEQQKKYQPALTDLRKKLKGRRAVIGMGPGFAHDYVRVLTQELGMEVVWATSWHFDQKFDNGNAPDSARHLSEDGSDVPISVCDLQAFEMMNILNKFRPDIYLSRHGGTAGWAAKMGVASIMITDEYDVFGYRGTVNFGYKMLDALTNRSRERNIAKWMKLPYTDWWLKQNSFQFLAQEAE</sequence>
<proteinExistence type="predicted"/>